<feature type="non-terminal residue" evidence="1">
    <location>
        <position position="1"/>
    </location>
</feature>
<name>A0A371FKK5_MUCPR</name>
<dbReference type="PANTHER" id="PTHR33067:SF9">
    <property type="entry name" value="RNA-DIRECTED DNA POLYMERASE"/>
    <property type="match status" value="1"/>
</dbReference>
<keyword evidence="2" id="KW-1185">Reference proteome</keyword>
<evidence type="ECO:0000313" key="2">
    <source>
        <dbReference type="Proteomes" id="UP000257109"/>
    </source>
</evidence>
<dbReference type="Gene3D" id="2.40.70.10">
    <property type="entry name" value="Acid Proteases"/>
    <property type="match status" value="1"/>
</dbReference>
<dbReference type="EMBL" id="QJKJ01008765">
    <property type="protein sequence ID" value="RDX78730.1"/>
    <property type="molecule type" value="Genomic_DNA"/>
</dbReference>
<dbReference type="InterPro" id="IPR021109">
    <property type="entry name" value="Peptidase_aspartic_dom_sf"/>
</dbReference>
<dbReference type="AlphaFoldDB" id="A0A371FKK5"/>
<proteinExistence type="predicted"/>
<comment type="caution">
    <text evidence="1">The sequence shown here is derived from an EMBL/GenBank/DDBJ whole genome shotgun (WGS) entry which is preliminary data.</text>
</comment>
<dbReference type="Proteomes" id="UP000257109">
    <property type="component" value="Unassembled WGS sequence"/>
</dbReference>
<dbReference type="PANTHER" id="PTHR33067">
    <property type="entry name" value="RNA-DIRECTED DNA POLYMERASE-RELATED"/>
    <property type="match status" value="1"/>
</dbReference>
<organism evidence="1 2">
    <name type="scientific">Mucuna pruriens</name>
    <name type="common">Velvet bean</name>
    <name type="synonym">Dolichos pruriens</name>
    <dbReference type="NCBI Taxonomy" id="157652"/>
    <lineage>
        <taxon>Eukaryota</taxon>
        <taxon>Viridiplantae</taxon>
        <taxon>Streptophyta</taxon>
        <taxon>Embryophyta</taxon>
        <taxon>Tracheophyta</taxon>
        <taxon>Spermatophyta</taxon>
        <taxon>Magnoliopsida</taxon>
        <taxon>eudicotyledons</taxon>
        <taxon>Gunneridae</taxon>
        <taxon>Pentapetalae</taxon>
        <taxon>rosids</taxon>
        <taxon>fabids</taxon>
        <taxon>Fabales</taxon>
        <taxon>Fabaceae</taxon>
        <taxon>Papilionoideae</taxon>
        <taxon>50 kb inversion clade</taxon>
        <taxon>NPAAA clade</taxon>
        <taxon>indigoferoid/millettioid clade</taxon>
        <taxon>Phaseoleae</taxon>
        <taxon>Mucuna</taxon>
    </lineage>
</organism>
<reference evidence="1" key="1">
    <citation type="submission" date="2018-05" db="EMBL/GenBank/DDBJ databases">
        <title>Draft genome of Mucuna pruriens seed.</title>
        <authorList>
            <person name="Nnadi N.E."/>
            <person name="Vos R."/>
            <person name="Hasami M.H."/>
            <person name="Devisetty U.K."/>
            <person name="Aguiy J.C."/>
        </authorList>
    </citation>
    <scope>NUCLEOTIDE SEQUENCE [LARGE SCALE GENOMIC DNA]</scope>
    <source>
        <strain evidence="1">JCA_2017</strain>
    </source>
</reference>
<sequence>MPTLVYKSLNFGDLKPMRMTIQLANKSFVQPLGILEDVNDLIFPTDFYVLDIEDETLGKGFALILGCMFLMIAKMKIDIYAKTLSMEFGDNLHPTKDHSLFGIDVIDELVDKHTQLDTVTNEMPSFVETTNIFECVASVAEEADSKLRSTIETFPPQTPPEELKPLPSHLKYAYLDDNQQIPMIIANNL</sequence>
<accession>A0A371FKK5</accession>
<evidence type="ECO:0000313" key="1">
    <source>
        <dbReference type="EMBL" id="RDX78730.1"/>
    </source>
</evidence>
<protein>
    <submittedName>
        <fullName evidence="1">Uncharacterized protein</fullName>
    </submittedName>
</protein>
<gene>
    <name evidence="1" type="ORF">CR513_40944</name>
</gene>